<dbReference type="AlphaFoldDB" id="A0A0R3WE57"/>
<dbReference type="Proteomes" id="UP000282613">
    <property type="component" value="Unassembled WGS sequence"/>
</dbReference>
<evidence type="ECO:0000313" key="1">
    <source>
        <dbReference type="EMBL" id="VDK41804.1"/>
    </source>
</evidence>
<accession>A0A0R3WE57</accession>
<reference evidence="3" key="1">
    <citation type="submission" date="2017-02" db="UniProtKB">
        <authorList>
            <consortium name="WormBaseParasite"/>
        </authorList>
    </citation>
    <scope>IDENTIFICATION</scope>
</reference>
<organism evidence="3">
    <name type="scientific">Taenia asiatica</name>
    <name type="common">Asian tapeworm</name>
    <dbReference type="NCBI Taxonomy" id="60517"/>
    <lineage>
        <taxon>Eukaryota</taxon>
        <taxon>Metazoa</taxon>
        <taxon>Spiralia</taxon>
        <taxon>Lophotrochozoa</taxon>
        <taxon>Platyhelminthes</taxon>
        <taxon>Cestoda</taxon>
        <taxon>Eucestoda</taxon>
        <taxon>Cyclophyllidea</taxon>
        <taxon>Taeniidae</taxon>
        <taxon>Taenia</taxon>
    </lineage>
</organism>
<protein>
    <submittedName>
        <fullName evidence="1 3">Uncharacterized protein</fullName>
    </submittedName>
</protein>
<dbReference type="WBParaSite" id="TASK_0000908501-mRNA-1">
    <property type="protein sequence ID" value="TASK_0000908501-mRNA-1"/>
    <property type="gene ID" value="TASK_0000908501"/>
</dbReference>
<sequence length="108" mass="12519">MVEHFKLPDSETVHSENRYERADLAKKLKEIDRSLARCTEMELYMSTQMHYCADLFLLKKDGSAVGKNTQSADSDTALVHKRFLTSSYKPTVEEVNSFSKTARRIWQK</sequence>
<evidence type="ECO:0000313" key="3">
    <source>
        <dbReference type="WBParaSite" id="TASK_0000908501-mRNA-1"/>
    </source>
</evidence>
<gene>
    <name evidence="1" type="ORF">TASK_LOCUS9086</name>
</gene>
<dbReference type="EMBL" id="UYRS01018983">
    <property type="protein sequence ID" value="VDK41804.1"/>
    <property type="molecule type" value="Genomic_DNA"/>
</dbReference>
<reference evidence="1 2" key="2">
    <citation type="submission" date="2018-11" db="EMBL/GenBank/DDBJ databases">
        <authorList>
            <consortium name="Pathogen Informatics"/>
        </authorList>
    </citation>
    <scope>NUCLEOTIDE SEQUENCE [LARGE SCALE GENOMIC DNA]</scope>
</reference>
<proteinExistence type="predicted"/>
<name>A0A0R3WE57_TAEAS</name>
<evidence type="ECO:0000313" key="2">
    <source>
        <dbReference type="Proteomes" id="UP000282613"/>
    </source>
</evidence>
<keyword evidence="2" id="KW-1185">Reference proteome</keyword>